<dbReference type="Proteomes" id="UP000298663">
    <property type="component" value="Unassembled WGS sequence"/>
</dbReference>
<comment type="caution">
    <text evidence="1">The sequence shown here is derived from an EMBL/GenBank/DDBJ whole genome shotgun (WGS) entry which is preliminary data.</text>
</comment>
<gene>
    <name evidence="1" type="ORF">L596_019963</name>
</gene>
<dbReference type="EMBL" id="AZBU02000006">
    <property type="protein sequence ID" value="TKR72530.1"/>
    <property type="molecule type" value="Genomic_DNA"/>
</dbReference>
<sequence length="108" mass="11908">MLKTDLPLQTIAFIVTPVSARKRSSKTKKFSASVLHGLLSLARRSGVISRSLVANDRLVSLTRPVVRHAHPANEALLSGQRHIRLAAHWSDGAESFQDHSSQTTGRFR</sequence>
<accession>A0A4U5MS72</accession>
<protein>
    <submittedName>
        <fullName evidence="1">Uncharacterized protein</fullName>
    </submittedName>
</protein>
<dbReference type="AlphaFoldDB" id="A0A4U5MS72"/>
<reference evidence="1 2" key="1">
    <citation type="journal article" date="2015" name="Genome Biol.">
        <title>Comparative genomics of Steinernema reveals deeply conserved gene regulatory networks.</title>
        <authorList>
            <person name="Dillman A.R."/>
            <person name="Macchietto M."/>
            <person name="Porter C.F."/>
            <person name="Rogers A."/>
            <person name="Williams B."/>
            <person name="Antoshechkin I."/>
            <person name="Lee M.M."/>
            <person name="Goodwin Z."/>
            <person name="Lu X."/>
            <person name="Lewis E.E."/>
            <person name="Goodrich-Blair H."/>
            <person name="Stock S.P."/>
            <person name="Adams B.J."/>
            <person name="Sternberg P.W."/>
            <person name="Mortazavi A."/>
        </authorList>
    </citation>
    <scope>NUCLEOTIDE SEQUENCE [LARGE SCALE GENOMIC DNA]</scope>
    <source>
        <strain evidence="1 2">ALL</strain>
    </source>
</reference>
<name>A0A4U5MS72_STECR</name>
<evidence type="ECO:0000313" key="2">
    <source>
        <dbReference type="Proteomes" id="UP000298663"/>
    </source>
</evidence>
<organism evidence="1 2">
    <name type="scientific">Steinernema carpocapsae</name>
    <name type="common">Entomopathogenic nematode</name>
    <dbReference type="NCBI Taxonomy" id="34508"/>
    <lineage>
        <taxon>Eukaryota</taxon>
        <taxon>Metazoa</taxon>
        <taxon>Ecdysozoa</taxon>
        <taxon>Nematoda</taxon>
        <taxon>Chromadorea</taxon>
        <taxon>Rhabditida</taxon>
        <taxon>Tylenchina</taxon>
        <taxon>Panagrolaimomorpha</taxon>
        <taxon>Strongyloidoidea</taxon>
        <taxon>Steinernematidae</taxon>
        <taxon>Steinernema</taxon>
    </lineage>
</organism>
<reference evidence="1 2" key="2">
    <citation type="journal article" date="2019" name="G3 (Bethesda)">
        <title>Hybrid Assembly of the Genome of the Entomopathogenic Nematode Steinernema carpocapsae Identifies the X-Chromosome.</title>
        <authorList>
            <person name="Serra L."/>
            <person name="Macchietto M."/>
            <person name="Macias-Munoz A."/>
            <person name="McGill C.J."/>
            <person name="Rodriguez I.M."/>
            <person name="Rodriguez B."/>
            <person name="Murad R."/>
            <person name="Mortazavi A."/>
        </authorList>
    </citation>
    <scope>NUCLEOTIDE SEQUENCE [LARGE SCALE GENOMIC DNA]</scope>
    <source>
        <strain evidence="1 2">ALL</strain>
    </source>
</reference>
<keyword evidence="2" id="KW-1185">Reference proteome</keyword>
<evidence type="ECO:0000313" key="1">
    <source>
        <dbReference type="EMBL" id="TKR72530.1"/>
    </source>
</evidence>
<proteinExistence type="predicted"/>